<dbReference type="Proteomes" id="UP000265515">
    <property type="component" value="Unassembled WGS sequence"/>
</dbReference>
<name>A0A388KFL5_CHABU</name>
<dbReference type="AlphaFoldDB" id="A0A388KFL5"/>
<accession>A0A388KFL5</accession>
<evidence type="ECO:0000313" key="1">
    <source>
        <dbReference type="EMBL" id="GBG68845.1"/>
    </source>
</evidence>
<dbReference type="EMBL" id="BFEA01000106">
    <property type="protein sequence ID" value="GBG68845.1"/>
    <property type="molecule type" value="Genomic_DNA"/>
</dbReference>
<protein>
    <submittedName>
        <fullName evidence="1">Uncharacterized protein</fullName>
    </submittedName>
</protein>
<evidence type="ECO:0000313" key="2">
    <source>
        <dbReference type="Proteomes" id="UP000265515"/>
    </source>
</evidence>
<keyword evidence="2" id="KW-1185">Reference proteome</keyword>
<organism evidence="1 2">
    <name type="scientific">Chara braunii</name>
    <name type="common">Braun's stonewort</name>
    <dbReference type="NCBI Taxonomy" id="69332"/>
    <lineage>
        <taxon>Eukaryota</taxon>
        <taxon>Viridiplantae</taxon>
        <taxon>Streptophyta</taxon>
        <taxon>Charophyceae</taxon>
        <taxon>Charales</taxon>
        <taxon>Characeae</taxon>
        <taxon>Chara</taxon>
    </lineage>
</organism>
<gene>
    <name evidence="1" type="ORF">CBR_g3539</name>
</gene>
<comment type="caution">
    <text evidence="1">The sequence shown here is derived from an EMBL/GenBank/DDBJ whole genome shotgun (WGS) entry which is preliminary data.</text>
</comment>
<sequence length="76" mass="8531">MASLLSKVALCECLLRPSTRGSAHLIFPKLLKLLSSRAAHFDQHGQIWERLCFLESDESCLYMICLQGDHGGNTLR</sequence>
<dbReference type="Gramene" id="GBG68845">
    <property type="protein sequence ID" value="GBG68845"/>
    <property type="gene ID" value="CBR_g3539"/>
</dbReference>
<reference evidence="1 2" key="1">
    <citation type="journal article" date="2018" name="Cell">
        <title>The Chara Genome: Secondary Complexity and Implications for Plant Terrestrialization.</title>
        <authorList>
            <person name="Nishiyama T."/>
            <person name="Sakayama H."/>
            <person name="Vries J.D."/>
            <person name="Buschmann H."/>
            <person name="Saint-Marcoux D."/>
            <person name="Ullrich K.K."/>
            <person name="Haas F.B."/>
            <person name="Vanderstraeten L."/>
            <person name="Becker D."/>
            <person name="Lang D."/>
            <person name="Vosolsobe S."/>
            <person name="Rombauts S."/>
            <person name="Wilhelmsson P.K.I."/>
            <person name="Janitza P."/>
            <person name="Kern R."/>
            <person name="Heyl A."/>
            <person name="Rumpler F."/>
            <person name="Villalobos L.I.A.C."/>
            <person name="Clay J.M."/>
            <person name="Skokan R."/>
            <person name="Toyoda A."/>
            <person name="Suzuki Y."/>
            <person name="Kagoshima H."/>
            <person name="Schijlen E."/>
            <person name="Tajeshwar N."/>
            <person name="Catarino B."/>
            <person name="Hetherington A.J."/>
            <person name="Saltykova A."/>
            <person name="Bonnot C."/>
            <person name="Breuninger H."/>
            <person name="Symeonidi A."/>
            <person name="Radhakrishnan G.V."/>
            <person name="Van Nieuwerburgh F."/>
            <person name="Deforce D."/>
            <person name="Chang C."/>
            <person name="Karol K.G."/>
            <person name="Hedrich R."/>
            <person name="Ulvskov P."/>
            <person name="Glockner G."/>
            <person name="Delwiche C.F."/>
            <person name="Petrasek J."/>
            <person name="Van de Peer Y."/>
            <person name="Friml J."/>
            <person name="Beilby M."/>
            <person name="Dolan L."/>
            <person name="Kohara Y."/>
            <person name="Sugano S."/>
            <person name="Fujiyama A."/>
            <person name="Delaux P.-M."/>
            <person name="Quint M."/>
            <person name="TheiBen G."/>
            <person name="Hagemann M."/>
            <person name="Harholt J."/>
            <person name="Dunand C."/>
            <person name="Zachgo S."/>
            <person name="Langdale J."/>
            <person name="Maumus F."/>
            <person name="Straeten D.V.D."/>
            <person name="Gould S.B."/>
            <person name="Rensing S.A."/>
        </authorList>
    </citation>
    <scope>NUCLEOTIDE SEQUENCE [LARGE SCALE GENOMIC DNA]</scope>
    <source>
        <strain evidence="1 2">S276</strain>
    </source>
</reference>
<proteinExistence type="predicted"/>